<dbReference type="GO" id="GO:0002934">
    <property type="term" value="P:desmosome organization"/>
    <property type="evidence" value="ECO:0007669"/>
    <property type="project" value="TreeGrafter"/>
</dbReference>
<name>A0A2G9RUY7_AQUCT</name>
<organism evidence="3 4">
    <name type="scientific">Aquarana catesbeiana</name>
    <name type="common">American bullfrog</name>
    <name type="synonym">Rana catesbeiana</name>
    <dbReference type="NCBI Taxonomy" id="8400"/>
    <lineage>
        <taxon>Eukaryota</taxon>
        <taxon>Metazoa</taxon>
        <taxon>Chordata</taxon>
        <taxon>Craniata</taxon>
        <taxon>Vertebrata</taxon>
        <taxon>Euteleostomi</taxon>
        <taxon>Amphibia</taxon>
        <taxon>Batrachia</taxon>
        <taxon>Anura</taxon>
        <taxon>Neobatrachia</taxon>
        <taxon>Ranoidea</taxon>
        <taxon>Ranidae</taxon>
        <taxon>Aquarana</taxon>
    </lineage>
</organism>
<dbReference type="EMBL" id="KV930564">
    <property type="protein sequence ID" value="PIO31664.1"/>
    <property type="molecule type" value="Genomic_DNA"/>
</dbReference>
<feature type="region of interest" description="Disordered" evidence="2">
    <location>
        <begin position="1"/>
        <end position="75"/>
    </location>
</feature>
<protein>
    <submittedName>
        <fullName evidence="3">Uncharacterized protein</fullName>
    </submittedName>
</protein>
<evidence type="ECO:0000256" key="1">
    <source>
        <dbReference type="ARBA" id="ARBA00022737"/>
    </source>
</evidence>
<dbReference type="GO" id="GO:0072659">
    <property type="term" value="P:protein localization to plasma membrane"/>
    <property type="evidence" value="ECO:0007669"/>
    <property type="project" value="TreeGrafter"/>
</dbReference>
<dbReference type="InterPro" id="IPR028435">
    <property type="entry name" value="Plakophilin/d_Catenin"/>
</dbReference>
<sequence>MNQRKPLSRKEVSPERDVGMGTYEQRKNTSANLRYPEPRQYNASTVRYTRSEFGTAARARQSSTKPSNMSDQDSVFISSGPNSPAKAIYEQRNSRSLNNLLDKENYQTAYMAGSSQVKAVILPQQIYSRPEIHRTTYQKTAYRTGKGDYSETSGMKMSGKRTAMTAGRVAARSGIMQSRVDGVQMEGPVGSSAPVQVTSEVDMTLERAMGLLQSDSSSSHWLVAAANFIQHECFQKIEARKR</sequence>
<dbReference type="PANTHER" id="PTHR10372">
    <property type="entry name" value="PLAKOPHILLIN-RELATED"/>
    <property type="match status" value="1"/>
</dbReference>
<dbReference type="Proteomes" id="UP000228934">
    <property type="component" value="Unassembled WGS sequence"/>
</dbReference>
<dbReference type="GO" id="GO:0005886">
    <property type="term" value="C:plasma membrane"/>
    <property type="evidence" value="ECO:0007669"/>
    <property type="project" value="TreeGrafter"/>
</dbReference>
<keyword evidence="1" id="KW-0677">Repeat</keyword>
<dbReference type="GO" id="GO:0005912">
    <property type="term" value="C:adherens junction"/>
    <property type="evidence" value="ECO:0007669"/>
    <property type="project" value="TreeGrafter"/>
</dbReference>
<accession>A0A2G9RUY7</accession>
<dbReference type="AlphaFoldDB" id="A0A2G9RUY7"/>
<evidence type="ECO:0000256" key="2">
    <source>
        <dbReference type="SAM" id="MobiDB-lite"/>
    </source>
</evidence>
<dbReference type="OrthoDB" id="3245100at2759"/>
<dbReference type="GO" id="GO:0014704">
    <property type="term" value="C:intercalated disc"/>
    <property type="evidence" value="ECO:0007669"/>
    <property type="project" value="TreeGrafter"/>
</dbReference>
<evidence type="ECO:0000313" key="4">
    <source>
        <dbReference type="Proteomes" id="UP000228934"/>
    </source>
</evidence>
<dbReference type="GO" id="GO:0005634">
    <property type="term" value="C:nucleus"/>
    <property type="evidence" value="ECO:0007669"/>
    <property type="project" value="TreeGrafter"/>
</dbReference>
<gene>
    <name evidence="3" type="ORF">AB205_0172860</name>
</gene>
<evidence type="ECO:0000313" key="3">
    <source>
        <dbReference type="EMBL" id="PIO31664.1"/>
    </source>
</evidence>
<proteinExistence type="predicted"/>
<dbReference type="GO" id="GO:0005737">
    <property type="term" value="C:cytoplasm"/>
    <property type="evidence" value="ECO:0007669"/>
    <property type="project" value="TreeGrafter"/>
</dbReference>
<feature type="compositionally biased region" description="Polar residues" evidence="2">
    <location>
        <begin position="60"/>
        <end position="75"/>
    </location>
</feature>
<dbReference type="GO" id="GO:0098609">
    <property type="term" value="P:cell-cell adhesion"/>
    <property type="evidence" value="ECO:0007669"/>
    <property type="project" value="InterPro"/>
</dbReference>
<keyword evidence="4" id="KW-1185">Reference proteome</keyword>
<dbReference type="PANTHER" id="PTHR10372:SF25">
    <property type="entry name" value="PLAKOPHILIN-2"/>
    <property type="match status" value="1"/>
</dbReference>
<dbReference type="GO" id="GO:0045110">
    <property type="term" value="P:intermediate filament bundle assembly"/>
    <property type="evidence" value="ECO:0007669"/>
    <property type="project" value="TreeGrafter"/>
</dbReference>
<reference evidence="4" key="1">
    <citation type="journal article" date="2017" name="Nat. Commun.">
        <title>The North American bullfrog draft genome provides insight into hormonal regulation of long noncoding RNA.</title>
        <authorList>
            <person name="Hammond S.A."/>
            <person name="Warren R.L."/>
            <person name="Vandervalk B.P."/>
            <person name="Kucuk E."/>
            <person name="Khan H."/>
            <person name="Gibb E.A."/>
            <person name="Pandoh P."/>
            <person name="Kirk H."/>
            <person name="Zhao Y."/>
            <person name="Jones M."/>
            <person name="Mungall A.J."/>
            <person name="Coope R."/>
            <person name="Pleasance S."/>
            <person name="Moore R.A."/>
            <person name="Holt R.A."/>
            <person name="Round J.M."/>
            <person name="Ohora S."/>
            <person name="Walle B.V."/>
            <person name="Veldhoen N."/>
            <person name="Helbing C.C."/>
            <person name="Birol I."/>
        </authorList>
    </citation>
    <scope>NUCLEOTIDE SEQUENCE [LARGE SCALE GENOMIC DNA]</scope>
</reference>
<feature type="compositionally biased region" description="Basic and acidic residues" evidence="2">
    <location>
        <begin position="8"/>
        <end position="18"/>
    </location>
</feature>
<dbReference type="GO" id="GO:0007507">
    <property type="term" value="P:heart development"/>
    <property type="evidence" value="ECO:0007669"/>
    <property type="project" value="TreeGrafter"/>
</dbReference>
<feature type="non-terminal residue" evidence="3">
    <location>
        <position position="242"/>
    </location>
</feature>